<keyword evidence="25" id="KW-1185">Reference proteome</keyword>
<dbReference type="GO" id="GO:0005886">
    <property type="term" value="C:plasma membrane"/>
    <property type="evidence" value="ECO:0007669"/>
    <property type="project" value="TreeGrafter"/>
</dbReference>
<comment type="caution">
    <text evidence="19">Lacks conserved residue(s) required for the propagation of feature annotation.</text>
</comment>
<dbReference type="GO" id="GO:0005509">
    <property type="term" value="F:calcium ion binding"/>
    <property type="evidence" value="ECO:0007669"/>
    <property type="project" value="InterPro"/>
</dbReference>
<evidence type="ECO:0000256" key="5">
    <source>
        <dbReference type="ARBA" id="ARBA00022679"/>
    </source>
</evidence>
<evidence type="ECO:0000256" key="10">
    <source>
        <dbReference type="ARBA" id="ARBA00022777"/>
    </source>
</evidence>
<evidence type="ECO:0000256" key="15">
    <source>
        <dbReference type="ARBA" id="ARBA00023180"/>
    </source>
</evidence>
<gene>
    <name evidence="24" type="ORF">OLEA9_A097970</name>
</gene>
<dbReference type="Pfam" id="PF07645">
    <property type="entry name" value="EGF_CA"/>
    <property type="match status" value="1"/>
</dbReference>
<keyword evidence="14" id="KW-1015">Disulfide bond</keyword>
<dbReference type="SMART" id="SM00179">
    <property type="entry name" value="EGF_CA"/>
    <property type="match status" value="2"/>
</dbReference>
<dbReference type="SMART" id="SM00220">
    <property type="entry name" value="S_TKc"/>
    <property type="match status" value="1"/>
</dbReference>
<dbReference type="PROSITE" id="PS01187">
    <property type="entry name" value="EGF_CA"/>
    <property type="match status" value="1"/>
</dbReference>
<dbReference type="InterPro" id="IPR018097">
    <property type="entry name" value="EGF_Ca-bd_CS"/>
</dbReference>
<dbReference type="InterPro" id="IPR011009">
    <property type="entry name" value="Kinase-like_dom_sf"/>
</dbReference>
<evidence type="ECO:0000259" key="22">
    <source>
        <dbReference type="PROSITE" id="PS50011"/>
    </source>
</evidence>
<keyword evidence="9" id="KW-0547">Nucleotide-binding</keyword>
<dbReference type="Gene3D" id="1.10.510.10">
    <property type="entry name" value="Transferase(Phosphotransferase) domain 1"/>
    <property type="match status" value="1"/>
</dbReference>
<proteinExistence type="predicted"/>
<dbReference type="EMBL" id="CACTIH010007586">
    <property type="protein sequence ID" value="CAA3016021.1"/>
    <property type="molecule type" value="Genomic_DNA"/>
</dbReference>
<feature type="domain" description="Protein kinase" evidence="22">
    <location>
        <begin position="425"/>
        <end position="700"/>
    </location>
</feature>
<dbReference type="Proteomes" id="UP000594638">
    <property type="component" value="Unassembled WGS sequence"/>
</dbReference>
<accession>A0A8S0U9T2</accession>
<dbReference type="InterPro" id="IPR000742">
    <property type="entry name" value="EGF"/>
</dbReference>
<keyword evidence="2" id="KW-0723">Serine/threonine-protein kinase</keyword>
<evidence type="ECO:0000256" key="9">
    <source>
        <dbReference type="ARBA" id="ARBA00022741"/>
    </source>
</evidence>
<keyword evidence="4" id="KW-0597">Phosphoprotein</keyword>
<evidence type="ECO:0000256" key="13">
    <source>
        <dbReference type="ARBA" id="ARBA00023136"/>
    </source>
</evidence>
<protein>
    <submittedName>
        <fullName evidence="24">Wall-associated receptor kinase-like 8</fullName>
    </submittedName>
</protein>
<dbReference type="SUPFAM" id="SSF56112">
    <property type="entry name" value="Protein kinase-like (PK-like)"/>
    <property type="match status" value="1"/>
</dbReference>
<dbReference type="InterPro" id="IPR045274">
    <property type="entry name" value="WAK-like"/>
</dbReference>
<evidence type="ECO:0000256" key="12">
    <source>
        <dbReference type="ARBA" id="ARBA00022989"/>
    </source>
</evidence>
<dbReference type="InterPro" id="IPR025287">
    <property type="entry name" value="WAK_GUB"/>
</dbReference>
<keyword evidence="5" id="KW-0808">Transferase</keyword>
<keyword evidence="12 20" id="KW-1133">Transmembrane helix</keyword>
<dbReference type="GO" id="GO:0004674">
    <property type="term" value="F:protein serine/threonine kinase activity"/>
    <property type="evidence" value="ECO:0007669"/>
    <property type="project" value="UniProtKB-KW"/>
</dbReference>
<evidence type="ECO:0000256" key="16">
    <source>
        <dbReference type="ARBA" id="ARBA00047558"/>
    </source>
</evidence>
<evidence type="ECO:0000256" key="7">
    <source>
        <dbReference type="ARBA" id="ARBA00022729"/>
    </source>
</evidence>
<keyword evidence="13 20" id="KW-0472">Membrane</keyword>
<dbReference type="Pfam" id="PF00069">
    <property type="entry name" value="Pkinase"/>
    <property type="match status" value="1"/>
</dbReference>
<keyword evidence="8" id="KW-0677">Repeat</keyword>
<dbReference type="InterPro" id="IPR001881">
    <property type="entry name" value="EGF-like_Ca-bd_dom"/>
</dbReference>
<dbReference type="InterPro" id="IPR013695">
    <property type="entry name" value="WAK"/>
</dbReference>
<feature type="transmembrane region" description="Helical" evidence="20">
    <location>
        <begin position="349"/>
        <end position="372"/>
    </location>
</feature>
<evidence type="ECO:0000256" key="17">
    <source>
        <dbReference type="ARBA" id="ARBA00047951"/>
    </source>
</evidence>
<dbReference type="GO" id="GO:0007166">
    <property type="term" value="P:cell surface receptor signaling pathway"/>
    <property type="evidence" value="ECO:0007669"/>
    <property type="project" value="InterPro"/>
</dbReference>
<dbReference type="FunFam" id="3.30.200.20:FF:000043">
    <property type="entry name" value="Wall-associated receptor kinase 2"/>
    <property type="match status" value="1"/>
</dbReference>
<dbReference type="FunFam" id="2.10.25.10:FF:000038">
    <property type="entry name" value="Fibrillin 2"/>
    <property type="match status" value="1"/>
</dbReference>
<dbReference type="InterPro" id="IPR000719">
    <property type="entry name" value="Prot_kinase_dom"/>
</dbReference>
<feature type="domain" description="EGF-like" evidence="23">
    <location>
        <begin position="242"/>
        <end position="292"/>
    </location>
</feature>
<evidence type="ECO:0000256" key="8">
    <source>
        <dbReference type="ARBA" id="ARBA00022737"/>
    </source>
</evidence>
<keyword evidence="11" id="KW-0067">ATP-binding</keyword>
<evidence type="ECO:0000256" key="11">
    <source>
        <dbReference type="ARBA" id="ARBA00022840"/>
    </source>
</evidence>
<evidence type="ECO:0000256" key="21">
    <source>
        <dbReference type="SAM" id="SignalP"/>
    </source>
</evidence>
<dbReference type="Gramene" id="OE9A097970T1">
    <property type="protein sequence ID" value="OE9A097970C1"/>
    <property type="gene ID" value="OE9A097970"/>
</dbReference>
<evidence type="ECO:0000256" key="14">
    <source>
        <dbReference type="ARBA" id="ARBA00023157"/>
    </source>
</evidence>
<dbReference type="InterPro" id="IPR049883">
    <property type="entry name" value="NOTCH1_EGF-like"/>
</dbReference>
<reference evidence="24 25" key="1">
    <citation type="submission" date="2019-12" db="EMBL/GenBank/DDBJ databases">
        <authorList>
            <person name="Alioto T."/>
            <person name="Alioto T."/>
            <person name="Gomez Garrido J."/>
        </authorList>
    </citation>
    <scope>NUCLEOTIDE SEQUENCE [LARGE SCALE GENOMIC DNA]</scope>
</reference>
<comment type="caution">
    <text evidence="24">The sequence shown here is derived from an EMBL/GenBank/DDBJ whole genome shotgun (WGS) entry which is preliminary data.</text>
</comment>
<dbReference type="GO" id="GO:0005524">
    <property type="term" value="F:ATP binding"/>
    <property type="evidence" value="ECO:0007669"/>
    <property type="project" value="UniProtKB-KW"/>
</dbReference>
<feature type="chain" id="PRO_5035940013" evidence="21">
    <location>
        <begin position="19"/>
        <end position="751"/>
    </location>
</feature>
<name>A0A8S0U9T2_OLEEU</name>
<evidence type="ECO:0000313" key="25">
    <source>
        <dbReference type="Proteomes" id="UP000594638"/>
    </source>
</evidence>
<keyword evidence="24" id="KW-0675">Receptor</keyword>
<evidence type="ECO:0000256" key="4">
    <source>
        <dbReference type="ARBA" id="ARBA00022553"/>
    </source>
</evidence>
<feature type="signal peptide" evidence="21">
    <location>
        <begin position="1"/>
        <end position="18"/>
    </location>
</feature>
<dbReference type="PANTHER" id="PTHR27005:SF515">
    <property type="entry name" value="WALL-ASSOCIATED RECEPTOR KINASE-LIKE 10-RELATED"/>
    <property type="match status" value="1"/>
</dbReference>
<comment type="catalytic activity">
    <reaction evidence="16">
        <text>L-seryl-[protein] + ATP = O-phospho-L-seryl-[protein] + ADP + H(+)</text>
        <dbReference type="Rhea" id="RHEA:17989"/>
        <dbReference type="Rhea" id="RHEA-COMP:9863"/>
        <dbReference type="Rhea" id="RHEA-COMP:11604"/>
        <dbReference type="ChEBI" id="CHEBI:15378"/>
        <dbReference type="ChEBI" id="CHEBI:29999"/>
        <dbReference type="ChEBI" id="CHEBI:30616"/>
        <dbReference type="ChEBI" id="CHEBI:83421"/>
        <dbReference type="ChEBI" id="CHEBI:456216"/>
    </reaction>
</comment>
<dbReference type="SUPFAM" id="SSF57196">
    <property type="entry name" value="EGF/Laminin"/>
    <property type="match status" value="1"/>
</dbReference>
<dbReference type="PROSITE" id="PS50011">
    <property type="entry name" value="PROTEIN_KINASE_DOM"/>
    <property type="match status" value="1"/>
</dbReference>
<dbReference type="Pfam" id="PF08488">
    <property type="entry name" value="WAK"/>
    <property type="match status" value="1"/>
</dbReference>
<comment type="function">
    <text evidence="18">Serine/threonine-protein kinase that may function as a signaling receptor of extracellular matrix component. Binding to pectin may have significance in the control of cell expansion, morphogenesis and development.</text>
</comment>
<dbReference type="SMART" id="SM00181">
    <property type="entry name" value="EGF"/>
    <property type="match status" value="2"/>
</dbReference>
<dbReference type="PROSITE" id="PS00010">
    <property type="entry name" value="ASX_HYDROXYL"/>
    <property type="match status" value="1"/>
</dbReference>
<keyword evidence="7 21" id="KW-0732">Signal</keyword>
<keyword evidence="15" id="KW-0325">Glycoprotein</keyword>
<comment type="subcellular location">
    <subcellularLocation>
        <location evidence="1">Membrane</location>
        <topology evidence="1">Single-pass type I membrane protein</topology>
    </subcellularLocation>
</comment>
<evidence type="ECO:0000256" key="2">
    <source>
        <dbReference type="ARBA" id="ARBA00022527"/>
    </source>
</evidence>
<sequence>MKETCILLLLLWLPLSLAISNQTLNNSIMTMPGCPAKCGNLTVPYPFGIGLGSGCSIGSFFDINCNTSFTPPKAFIGTGNLEVINISDTKVRVKNWVVSRCYDAFGAVTLENPVSLSLRATPYSLSNENVLTVVGCDDMSLGILQSYRGGCITMCSDRSELSDKHCLGIGCCQTSIPKGLKVFVTSLETYENHTKVWSFNPCGYAFLGEKNSYVFRLSDLSNPHIEERILETVPLVLDWVIDNRNCIEAQKFNNFTCQENSICIDPDSGFGGYRCSCSSGYVGNPYLKPGCQDINECDSNPCVVNGICSNTPGGYHCFCRKGYVGDGKKSGVGCILLHSNIPPQHSTKLLVFPVVGASIGLLLLLTVSFWLYKLVKKRQKKKRKQKFFKRNGGLLLQQQILANKGLLEKTRLFTTKELSKATDQFNESRIVGRGAQGVVYKGMISDGRIVAVKKSKLVGQNQLEPFINEVVILSQINHRNVVKLLGCCLETEVPLLVYEFLPNRTLFDHIHDERDDFTMTWDTRLRIAAEIAGALAYLHYETSHPIYHRDIKSSNILLDENYKAKVSDFGISRSISIDQTHLTTQVKGTFGYFDPEYFQSNQFTDKSDVYSFGVVLVELLSGQKPISSNVTEDERSLVKRFLTYMEQNCLNEIFDPKISEHFKDEEISSVANIAYRCLNLNGTRRPTMTEVARDLEDIRLSRRPTTIQRTSQVIDTEVGGLTPLSSISSTFTINDNSITTSDTNPLSYYNV</sequence>
<evidence type="ECO:0000256" key="18">
    <source>
        <dbReference type="ARBA" id="ARBA00058961"/>
    </source>
</evidence>
<keyword evidence="3 19" id="KW-0245">EGF-like domain</keyword>
<evidence type="ECO:0000256" key="3">
    <source>
        <dbReference type="ARBA" id="ARBA00022536"/>
    </source>
</evidence>
<dbReference type="PROSITE" id="PS50026">
    <property type="entry name" value="EGF_3"/>
    <property type="match status" value="2"/>
</dbReference>
<dbReference type="Gene3D" id="2.10.25.10">
    <property type="entry name" value="Laminin"/>
    <property type="match status" value="2"/>
</dbReference>
<evidence type="ECO:0000259" key="23">
    <source>
        <dbReference type="PROSITE" id="PS50026"/>
    </source>
</evidence>
<organism evidence="24 25">
    <name type="scientific">Olea europaea subsp. europaea</name>
    <dbReference type="NCBI Taxonomy" id="158383"/>
    <lineage>
        <taxon>Eukaryota</taxon>
        <taxon>Viridiplantae</taxon>
        <taxon>Streptophyta</taxon>
        <taxon>Embryophyta</taxon>
        <taxon>Tracheophyta</taxon>
        <taxon>Spermatophyta</taxon>
        <taxon>Magnoliopsida</taxon>
        <taxon>eudicotyledons</taxon>
        <taxon>Gunneridae</taxon>
        <taxon>Pentapetalae</taxon>
        <taxon>asterids</taxon>
        <taxon>lamiids</taxon>
        <taxon>Lamiales</taxon>
        <taxon>Oleaceae</taxon>
        <taxon>Oleeae</taxon>
        <taxon>Olea</taxon>
    </lineage>
</organism>
<evidence type="ECO:0000256" key="19">
    <source>
        <dbReference type="PROSITE-ProRule" id="PRU00076"/>
    </source>
</evidence>
<dbReference type="CDD" id="cd14066">
    <property type="entry name" value="STKc_IRAK"/>
    <property type="match status" value="1"/>
</dbReference>
<dbReference type="GO" id="GO:0030247">
    <property type="term" value="F:polysaccharide binding"/>
    <property type="evidence" value="ECO:0007669"/>
    <property type="project" value="InterPro"/>
</dbReference>
<dbReference type="FunFam" id="1.10.510.10:FF:000084">
    <property type="entry name" value="Wall-associated receptor kinase 2"/>
    <property type="match status" value="1"/>
</dbReference>
<dbReference type="InterPro" id="IPR008271">
    <property type="entry name" value="Ser/Thr_kinase_AS"/>
</dbReference>
<dbReference type="PROSITE" id="PS00108">
    <property type="entry name" value="PROTEIN_KINASE_ST"/>
    <property type="match status" value="1"/>
</dbReference>
<keyword evidence="10 24" id="KW-0418">Kinase</keyword>
<dbReference type="OrthoDB" id="4062651at2759"/>
<comment type="catalytic activity">
    <reaction evidence="17">
        <text>L-threonyl-[protein] + ATP = O-phospho-L-threonyl-[protein] + ADP + H(+)</text>
        <dbReference type="Rhea" id="RHEA:46608"/>
        <dbReference type="Rhea" id="RHEA-COMP:11060"/>
        <dbReference type="Rhea" id="RHEA-COMP:11605"/>
        <dbReference type="ChEBI" id="CHEBI:15378"/>
        <dbReference type="ChEBI" id="CHEBI:30013"/>
        <dbReference type="ChEBI" id="CHEBI:30616"/>
        <dbReference type="ChEBI" id="CHEBI:61977"/>
        <dbReference type="ChEBI" id="CHEBI:456216"/>
    </reaction>
</comment>
<keyword evidence="6 20" id="KW-0812">Transmembrane</keyword>
<dbReference type="Gene3D" id="3.30.200.20">
    <property type="entry name" value="Phosphorylase Kinase, domain 1"/>
    <property type="match status" value="1"/>
</dbReference>
<evidence type="ECO:0000256" key="1">
    <source>
        <dbReference type="ARBA" id="ARBA00004479"/>
    </source>
</evidence>
<evidence type="ECO:0000256" key="20">
    <source>
        <dbReference type="SAM" id="Phobius"/>
    </source>
</evidence>
<dbReference type="Pfam" id="PF13947">
    <property type="entry name" value="GUB_WAK_bind"/>
    <property type="match status" value="1"/>
</dbReference>
<dbReference type="AlphaFoldDB" id="A0A8S0U9T2"/>
<feature type="domain" description="EGF-like" evidence="23">
    <location>
        <begin position="293"/>
        <end position="326"/>
    </location>
</feature>
<dbReference type="PANTHER" id="PTHR27005">
    <property type="entry name" value="WALL-ASSOCIATED RECEPTOR KINASE-LIKE 21"/>
    <property type="match status" value="1"/>
</dbReference>
<dbReference type="CDD" id="cd00054">
    <property type="entry name" value="EGF_CA"/>
    <property type="match status" value="2"/>
</dbReference>
<evidence type="ECO:0000256" key="6">
    <source>
        <dbReference type="ARBA" id="ARBA00022692"/>
    </source>
</evidence>
<dbReference type="InterPro" id="IPR000152">
    <property type="entry name" value="EGF-type_Asp/Asn_hydroxyl_site"/>
</dbReference>
<evidence type="ECO:0000313" key="24">
    <source>
        <dbReference type="EMBL" id="CAA3016021.1"/>
    </source>
</evidence>